<proteinExistence type="predicted"/>
<evidence type="ECO:0000313" key="1">
    <source>
        <dbReference type="EMBL" id="MFC4131451.1"/>
    </source>
</evidence>
<dbReference type="EMBL" id="JBHSAY010000006">
    <property type="protein sequence ID" value="MFC4131451.1"/>
    <property type="molecule type" value="Genomic_DNA"/>
</dbReference>
<organism evidence="1 2">
    <name type="scientific">Hamadaea flava</name>
    <dbReference type="NCBI Taxonomy" id="1742688"/>
    <lineage>
        <taxon>Bacteria</taxon>
        <taxon>Bacillati</taxon>
        <taxon>Actinomycetota</taxon>
        <taxon>Actinomycetes</taxon>
        <taxon>Micromonosporales</taxon>
        <taxon>Micromonosporaceae</taxon>
        <taxon>Hamadaea</taxon>
    </lineage>
</organism>
<gene>
    <name evidence="1" type="ORF">ACFOZ4_12630</name>
</gene>
<keyword evidence="2" id="KW-1185">Reference proteome</keyword>
<name>A0ABV8LLU8_9ACTN</name>
<dbReference type="RefSeq" id="WP_253754989.1">
    <property type="nucleotide sequence ID" value="NZ_JAMZDZ010000001.1"/>
</dbReference>
<sequence>MATWEQWQDAYEAAYEAVPADPPTSCPNCGHETLRLVFTGDVGKGVGYGAFWCDTCLQGISISRAPLPEGAVVRDIHADPADREPKIPNYTLVN</sequence>
<comment type="caution">
    <text evidence="1">The sequence shown here is derived from an EMBL/GenBank/DDBJ whole genome shotgun (WGS) entry which is preliminary data.</text>
</comment>
<dbReference type="Proteomes" id="UP001595816">
    <property type="component" value="Unassembled WGS sequence"/>
</dbReference>
<accession>A0ABV8LLU8</accession>
<protein>
    <submittedName>
        <fullName evidence="1">Uncharacterized protein</fullName>
    </submittedName>
</protein>
<evidence type="ECO:0000313" key="2">
    <source>
        <dbReference type="Proteomes" id="UP001595816"/>
    </source>
</evidence>
<reference evidence="2" key="1">
    <citation type="journal article" date="2019" name="Int. J. Syst. Evol. Microbiol.">
        <title>The Global Catalogue of Microorganisms (GCM) 10K type strain sequencing project: providing services to taxonomists for standard genome sequencing and annotation.</title>
        <authorList>
            <consortium name="The Broad Institute Genomics Platform"/>
            <consortium name="The Broad Institute Genome Sequencing Center for Infectious Disease"/>
            <person name="Wu L."/>
            <person name="Ma J."/>
        </authorList>
    </citation>
    <scope>NUCLEOTIDE SEQUENCE [LARGE SCALE GENOMIC DNA]</scope>
    <source>
        <strain evidence="2">CGMCC 4.7289</strain>
    </source>
</reference>